<keyword evidence="5" id="KW-0964">Secreted</keyword>
<dbReference type="InterPro" id="IPR049326">
    <property type="entry name" value="Rhodopsin_dom_fungi"/>
</dbReference>
<evidence type="ECO:0000256" key="9">
    <source>
        <dbReference type="ARBA" id="ARBA00022989"/>
    </source>
</evidence>
<feature type="transmembrane region" description="Helical" evidence="15">
    <location>
        <begin position="249"/>
        <end position="271"/>
    </location>
</feature>
<keyword evidence="11" id="KW-1015">Disulfide bond</keyword>
<comment type="subcellular location">
    <subcellularLocation>
        <location evidence="2">Membrane</location>
        <topology evidence="2">Lipid-anchor</topology>
        <topology evidence="2">GPI-anchor</topology>
    </subcellularLocation>
    <subcellularLocation>
        <location evidence="1">Membrane</location>
        <topology evidence="1">Multi-pass membrane protein</topology>
    </subcellularLocation>
    <subcellularLocation>
        <location evidence="3">Secreted</location>
    </subcellularLocation>
</comment>
<sequence length="352" mass="38687">CIGTLVPDSACDVAANISCICVPQNLAKTLEACLEGSCPPNDAISVMRTAEIICHRTPRNRKSDFFVSLTIIIPAFLLIILRVLSKLVLGGQLEVDDRIMVTCGVTGLSAFGVDVWHVSADDLTSGLQLLWVDGMLYILTITGAKLSILSFYLRLFSRPRVRACIWAAITFVGVLNIILFAVHIFQCTPIEANWQTWREGYNGPYHCIDQHGFIIAAGWLNILQEVIIIILPIPALMQLDLSRRSKLSAIVLFNMGVLTIGISIIRIYYIIPVTDAVNLSWDFTDPITWSGIEAAFTVIIPCLPALRALIKHWTTPCRPSSQQEPILSNPGPGAPGGKHNSGGRHIRTRATY</sequence>
<evidence type="ECO:0000256" key="4">
    <source>
        <dbReference type="ARBA" id="ARBA00010031"/>
    </source>
</evidence>
<keyword evidence="7 15" id="KW-0812">Transmembrane</keyword>
<feature type="transmembrane region" description="Helical" evidence="15">
    <location>
        <begin position="134"/>
        <end position="153"/>
    </location>
</feature>
<dbReference type="EMBL" id="MU860070">
    <property type="protein sequence ID" value="KAK4239176.1"/>
    <property type="molecule type" value="Genomic_DNA"/>
</dbReference>
<keyword evidence="9 15" id="KW-1133">Transmembrane helix</keyword>
<feature type="compositionally biased region" description="Basic residues" evidence="14">
    <location>
        <begin position="341"/>
        <end position="352"/>
    </location>
</feature>
<dbReference type="AlphaFoldDB" id="A0AAN7H7T5"/>
<dbReference type="GO" id="GO:0005576">
    <property type="term" value="C:extracellular region"/>
    <property type="evidence" value="ECO:0007669"/>
    <property type="project" value="UniProtKB-SubCell"/>
</dbReference>
<evidence type="ECO:0000256" key="11">
    <source>
        <dbReference type="ARBA" id="ARBA00023157"/>
    </source>
</evidence>
<feature type="region of interest" description="Disordered" evidence="14">
    <location>
        <begin position="320"/>
        <end position="352"/>
    </location>
</feature>
<protein>
    <recommendedName>
        <fullName evidence="20">Extracellular membrane protein CFEM domain-containing protein</fullName>
    </recommendedName>
</protein>
<evidence type="ECO:0000259" key="17">
    <source>
        <dbReference type="Pfam" id="PF20684"/>
    </source>
</evidence>
<evidence type="ECO:0008006" key="20">
    <source>
        <dbReference type="Google" id="ProtNLM"/>
    </source>
</evidence>
<evidence type="ECO:0000256" key="3">
    <source>
        <dbReference type="ARBA" id="ARBA00004613"/>
    </source>
</evidence>
<evidence type="ECO:0000256" key="15">
    <source>
        <dbReference type="SAM" id="Phobius"/>
    </source>
</evidence>
<evidence type="ECO:0000256" key="12">
    <source>
        <dbReference type="ARBA" id="ARBA00023288"/>
    </source>
</evidence>
<organism evidence="18 19">
    <name type="scientific">Achaetomium macrosporum</name>
    <dbReference type="NCBI Taxonomy" id="79813"/>
    <lineage>
        <taxon>Eukaryota</taxon>
        <taxon>Fungi</taxon>
        <taxon>Dikarya</taxon>
        <taxon>Ascomycota</taxon>
        <taxon>Pezizomycotina</taxon>
        <taxon>Sordariomycetes</taxon>
        <taxon>Sordariomycetidae</taxon>
        <taxon>Sordariales</taxon>
        <taxon>Chaetomiaceae</taxon>
        <taxon>Achaetomium</taxon>
    </lineage>
</organism>
<evidence type="ECO:0000256" key="7">
    <source>
        <dbReference type="ARBA" id="ARBA00022692"/>
    </source>
</evidence>
<evidence type="ECO:0000256" key="5">
    <source>
        <dbReference type="ARBA" id="ARBA00022525"/>
    </source>
</evidence>
<comment type="similarity">
    <text evidence="13">Belongs to the SAT4 family.</text>
</comment>
<keyword evidence="19" id="KW-1185">Reference proteome</keyword>
<reference evidence="18" key="2">
    <citation type="submission" date="2023-05" db="EMBL/GenBank/DDBJ databases">
        <authorList>
            <consortium name="Lawrence Berkeley National Laboratory"/>
            <person name="Steindorff A."/>
            <person name="Hensen N."/>
            <person name="Bonometti L."/>
            <person name="Westerberg I."/>
            <person name="Brannstrom I.O."/>
            <person name="Guillou S."/>
            <person name="Cros-Aarteil S."/>
            <person name="Calhoun S."/>
            <person name="Haridas S."/>
            <person name="Kuo A."/>
            <person name="Mondo S."/>
            <person name="Pangilinan J."/>
            <person name="Riley R."/>
            <person name="Labutti K."/>
            <person name="Andreopoulos B."/>
            <person name="Lipzen A."/>
            <person name="Chen C."/>
            <person name="Yanf M."/>
            <person name="Daum C."/>
            <person name="Ng V."/>
            <person name="Clum A."/>
            <person name="Ohm R."/>
            <person name="Martin F."/>
            <person name="Silar P."/>
            <person name="Natvig D."/>
            <person name="Lalanne C."/>
            <person name="Gautier V."/>
            <person name="Ament-Velasquez S.L."/>
            <person name="Kruys A."/>
            <person name="Hutchinson M.I."/>
            <person name="Powell A.J."/>
            <person name="Barry K."/>
            <person name="Miller A.N."/>
            <person name="Grigoriev I.V."/>
            <person name="Debuchy R."/>
            <person name="Gladieux P."/>
            <person name="Thoren M.H."/>
            <person name="Johannesson H."/>
        </authorList>
    </citation>
    <scope>NUCLEOTIDE SEQUENCE</scope>
    <source>
        <strain evidence="18">CBS 532.94</strain>
    </source>
</reference>
<evidence type="ECO:0000256" key="1">
    <source>
        <dbReference type="ARBA" id="ARBA00004141"/>
    </source>
</evidence>
<accession>A0AAN7H7T5</accession>
<feature type="transmembrane region" description="Helical" evidence="15">
    <location>
        <begin position="65"/>
        <end position="84"/>
    </location>
</feature>
<feature type="non-terminal residue" evidence="18">
    <location>
        <position position="1"/>
    </location>
</feature>
<dbReference type="InterPro" id="IPR052337">
    <property type="entry name" value="SAT4-like"/>
</dbReference>
<dbReference type="Pfam" id="PF05730">
    <property type="entry name" value="CFEM"/>
    <property type="match status" value="1"/>
</dbReference>
<keyword evidence="12" id="KW-0449">Lipoprotein</keyword>
<evidence type="ECO:0000256" key="14">
    <source>
        <dbReference type="SAM" id="MobiDB-lite"/>
    </source>
</evidence>
<feature type="transmembrane region" description="Helical" evidence="15">
    <location>
        <begin position="291"/>
        <end position="310"/>
    </location>
</feature>
<evidence type="ECO:0000256" key="13">
    <source>
        <dbReference type="ARBA" id="ARBA00038359"/>
    </source>
</evidence>
<comment type="similarity">
    <text evidence="4">Belongs to the RBT5 family.</text>
</comment>
<keyword evidence="6" id="KW-0325">Glycoprotein</keyword>
<evidence type="ECO:0000313" key="18">
    <source>
        <dbReference type="EMBL" id="KAK4239176.1"/>
    </source>
</evidence>
<name>A0AAN7H7T5_9PEZI</name>
<feature type="transmembrane region" description="Helical" evidence="15">
    <location>
        <begin position="165"/>
        <end position="185"/>
    </location>
</feature>
<dbReference type="PANTHER" id="PTHR33048:SF47">
    <property type="entry name" value="INTEGRAL MEMBRANE PROTEIN-RELATED"/>
    <property type="match status" value="1"/>
</dbReference>
<keyword evidence="8" id="KW-0732">Signal</keyword>
<feature type="transmembrane region" description="Helical" evidence="15">
    <location>
        <begin position="213"/>
        <end position="237"/>
    </location>
</feature>
<evidence type="ECO:0000256" key="2">
    <source>
        <dbReference type="ARBA" id="ARBA00004589"/>
    </source>
</evidence>
<dbReference type="InterPro" id="IPR008427">
    <property type="entry name" value="Extracellular_membr_CFEM_dom"/>
</dbReference>
<gene>
    <name evidence="18" type="ORF">C8A03DRAFT_14397</name>
</gene>
<keyword evidence="10 15" id="KW-0472">Membrane</keyword>
<proteinExistence type="inferred from homology"/>
<comment type="caution">
    <text evidence="18">The sequence shown here is derived from an EMBL/GenBank/DDBJ whole genome shotgun (WGS) entry which is preliminary data.</text>
</comment>
<dbReference type="PANTHER" id="PTHR33048">
    <property type="entry name" value="PTH11-LIKE INTEGRAL MEMBRANE PROTEIN (AFU_ORTHOLOGUE AFUA_5G11245)"/>
    <property type="match status" value="1"/>
</dbReference>
<evidence type="ECO:0000259" key="16">
    <source>
        <dbReference type="Pfam" id="PF05730"/>
    </source>
</evidence>
<evidence type="ECO:0000256" key="6">
    <source>
        <dbReference type="ARBA" id="ARBA00022622"/>
    </source>
</evidence>
<dbReference type="Pfam" id="PF20684">
    <property type="entry name" value="Fung_rhodopsin"/>
    <property type="match status" value="1"/>
</dbReference>
<dbReference type="GO" id="GO:0098552">
    <property type="term" value="C:side of membrane"/>
    <property type="evidence" value="ECO:0007669"/>
    <property type="project" value="UniProtKB-KW"/>
</dbReference>
<evidence type="ECO:0000256" key="8">
    <source>
        <dbReference type="ARBA" id="ARBA00022729"/>
    </source>
</evidence>
<feature type="domain" description="Rhodopsin" evidence="17">
    <location>
        <begin position="81"/>
        <end position="311"/>
    </location>
</feature>
<evidence type="ECO:0000313" key="19">
    <source>
        <dbReference type="Proteomes" id="UP001303760"/>
    </source>
</evidence>
<keyword evidence="6" id="KW-0336">GPI-anchor</keyword>
<feature type="domain" description="CFEM" evidence="16">
    <location>
        <begin position="1"/>
        <end position="55"/>
    </location>
</feature>
<evidence type="ECO:0000256" key="10">
    <source>
        <dbReference type="ARBA" id="ARBA00023136"/>
    </source>
</evidence>
<dbReference type="Proteomes" id="UP001303760">
    <property type="component" value="Unassembled WGS sequence"/>
</dbReference>
<reference evidence="18" key="1">
    <citation type="journal article" date="2023" name="Mol. Phylogenet. Evol.">
        <title>Genome-scale phylogeny and comparative genomics of the fungal order Sordariales.</title>
        <authorList>
            <person name="Hensen N."/>
            <person name="Bonometti L."/>
            <person name="Westerberg I."/>
            <person name="Brannstrom I.O."/>
            <person name="Guillou S."/>
            <person name="Cros-Aarteil S."/>
            <person name="Calhoun S."/>
            <person name="Haridas S."/>
            <person name="Kuo A."/>
            <person name="Mondo S."/>
            <person name="Pangilinan J."/>
            <person name="Riley R."/>
            <person name="LaButti K."/>
            <person name="Andreopoulos B."/>
            <person name="Lipzen A."/>
            <person name="Chen C."/>
            <person name="Yan M."/>
            <person name="Daum C."/>
            <person name="Ng V."/>
            <person name="Clum A."/>
            <person name="Steindorff A."/>
            <person name="Ohm R.A."/>
            <person name="Martin F."/>
            <person name="Silar P."/>
            <person name="Natvig D.O."/>
            <person name="Lalanne C."/>
            <person name="Gautier V."/>
            <person name="Ament-Velasquez S.L."/>
            <person name="Kruys A."/>
            <person name="Hutchinson M.I."/>
            <person name="Powell A.J."/>
            <person name="Barry K."/>
            <person name="Miller A.N."/>
            <person name="Grigoriev I.V."/>
            <person name="Debuchy R."/>
            <person name="Gladieux P."/>
            <person name="Hiltunen Thoren M."/>
            <person name="Johannesson H."/>
        </authorList>
    </citation>
    <scope>NUCLEOTIDE SEQUENCE</scope>
    <source>
        <strain evidence="18">CBS 532.94</strain>
    </source>
</reference>